<evidence type="ECO:0000313" key="6">
    <source>
        <dbReference type="Proteomes" id="UP000183868"/>
    </source>
</evidence>
<dbReference type="InterPro" id="IPR019734">
    <property type="entry name" value="TPR_rpt"/>
</dbReference>
<dbReference type="RefSeq" id="WP_006926524.1">
    <property type="nucleotide sequence ID" value="NZ_CM001402.1"/>
</dbReference>
<keyword evidence="2" id="KW-0802">TPR repeat</keyword>
<feature type="repeat" description="TPR" evidence="2">
    <location>
        <begin position="60"/>
        <end position="93"/>
    </location>
</feature>
<dbReference type="Proteomes" id="UP000004671">
    <property type="component" value="Chromosome"/>
</dbReference>
<dbReference type="KEGG" id="caby:Cabys_2792"/>
<dbReference type="InterPro" id="IPR011659">
    <property type="entry name" value="WD40"/>
</dbReference>
<dbReference type="InterPro" id="IPR011990">
    <property type="entry name" value="TPR-like_helical_dom_sf"/>
</dbReference>
<dbReference type="PaxDb" id="880073-Calab_0019"/>
<dbReference type="STRING" id="880073.Cabys_2792"/>
<dbReference type="OrthoDB" id="9815657at2"/>
<dbReference type="HOGENOM" id="CLU_603674_0_0_0"/>
<name>H1XWY6_CALAY</name>
<evidence type="ECO:0000313" key="4">
    <source>
        <dbReference type="EMBL" id="EHO39673.1"/>
    </source>
</evidence>
<dbReference type="PROSITE" id="PS51257">
    <property type="entry name" value="PROKAR_LIPOPROTEIN"/>
    <property type="match status" value="1"/>
</dbReference>
<dbReference type="PROSITE" id="PS50005">
    <property type="entry name" value="TPR"/>
    <property type="match status" value="1"/>
</dbReference>
<dbReference type="PANTHER" id="PTHR36842:SF1">
    <property type="entry name" value="PROTEIN TOLB"/>
    <property type="match status" value="1"/>
</dbReference>
<gene>
    <name evidence="3" type="ORF">Cabys_2792</name>
    <name evidence="4" type="ORF">Calab_0019</name>
</gene>
<dbReference type="Gene3D" id="1.25.40.10">
    <property type="entry name" value="Tetratricopeptide repeat domain"/>
    <property type="match status" value="1"/>
</dbReference>
<proteinExistence type="inferred from homology"/>
<dbReference type="SUPFAM" id="SSF82171">
    <property type="entry name" value="DPP6 N-terminal domain-like"/>
    <property type="match status" value="1"/>
</dbReference>
<comment type="similarity">
    <text evidence="1">Belongs to the TolB family.</text>
</comment>
<protein>
    <submittedName>
        <fullName evidence="4">Tetratricopeptide TPR_2 repeat-containing protein</fullName>
    </submittedName>
    <submittedName>
        <fullName evidence="3">WD40-like Beta Propeller Repeat</fullName>
    </submittedName>
</protein>
<dbReference type="eggNOG" id="COG0823">
    <property type="taxonomic scope" value="Bacteria"/>
</dbReference>
<dbReference type="EMBL" id="CP018099">
    <property type="protein sequence ID" value="APF19540.1"/>
    <property type="molecule type" value="Genomic_DNA"/>
</dbReference>
<dbReference type="AlphaFoldDB" id="H1XWY6"/>
<dbReference type="EMBL" id="CM001402">
    <property type="protein sequence ID" value="EHO39673.1"/>
    <property type="molecule type" value="Genomic_DNA"/>
</dbReference>
<organism evidence="4 5">
    <name type="scientific">Caldithrix abyssi DSM 13497</name>
    <dbReference type="NCBI Taxonomy" id="880073"/>
    <lineage>
        <taxon>Bacteria</taxon>
        <taxon>Pseudomonadati</taxon>
        <taxon>Calditrichota</taxon>
        <taxon>Calditrichia</taxon>
        <taxon>Calditrichales</taxon>
        <taxon>Calditrichaceae</taxon>
        <taxon>Caldithrix</taxon>
    </lineage>
</organism>
<reference evidence="3 6" key="2">
    <citation type="submission" date="2016-11" db="EMBL/GenBank/DDBJ databases">
        <title>Genomic analysis of Caldithrix abyssi and proposal of a novel bacterial phylum Caldithrichaeota.</title>
        <authorList>
            <person name="Kublanov I."/>
            <person name="Sigalova O."/>
            <person name="Gavrilov S."/>
            <person name="Lebedinsky A."/>
            <person name="Ivanova N."/>
            <person name="Daum C."/>
            <person name="Reddy T."/>
            <person name="Klenk H.P."/>
            <person name="Goker M."/>
            <person name="Reva O."/>
            <person name="Miroshnichenko M."/>
            <person name="Kyprides N."/>
            <person name="Woyke T."/>
            <person name="Gelfand M."/>
        </authorList>
    </citation>
    <scope>NUCLEOTIDE SEQUENCE [LARGE SCALE GENOMIC DNA]</scope>
    <source>
        <strain evidence="3 6">LF13</strain>
    </source>
</reference>
<dbReference type="Proteomes" id="UP000183868">
    <property type="component" value="Chromosome"/>
</dbReference>
<evidence type="ECO:0000313" key="3">
    <source>
        <dbReference type="EMBL" id="APF19540.1"/>
    </source>
</evidence>
<dbReference type="InParanoid" id="H1XWY6"/>
<dbReference type="Pfam" id="PF13428">
    <property type="entry name" value="TPR_14"/>
    <property type="match status" value="1"/>
</dbReference>
<reference evidence="4 5" key="1">
    <citation type="submission" date="2011-09" db="EMBL/GenBank/DDBJ databases">
        <title>The permanent draft genome of Caldithrix abyssi DSM 13497.</title>
        <authorList>
            <consortium name="US DOE Joint Genome Institute (JGI-PGF)"/>
            <person name="Lucas S."/>
            <person name="Han J."/>
            <person name="Lapidus A."/>
            <person name="Bruce D."/>
            <person name="Goodwin L."/>
            <person name="Pitluck S."/>
            <person name="Peters L."/>
            <person name="Kyrpides N."/>
            <person name="Mavromatis K."/>
            <person name="Ivanova N."/>
            <person name="Mikhailova N."/>
            <person name="Chertkov O."/>
            <person name="Detter J.C."/>
            <person name="Tapia R."/>
            <person name="Han C."/>
            <person name="Land M."/>
            <person name="Hauser L."/>
            <person name="Markowitz V."/>
            <person name="Cheng J.-F."/>
            <person name="Hugenholtz P."/>
            <person name="Woyke T."/>
            <person name="Wu D."/>
            <person name="Spring S."/>
            <person name="Brambilla E."/>
            <person name="Klenk H.-P."/>
            <person name="Eisen J.A."/>
        </authorList>
    </citation>
    <scope>NUCLEOTIDE SEQUENCE [LARGE SCALE GENOMIC DNA]</scope>
    <source>
        <strain evidence="4 5">DSM 13497</strain>
    </source>
</reference>
<dbReference type="PANTHER" id="PTHR36842">
    <property type="entry name" value="PROTEIN TOLB HOMOLOG"/>
    <property type="match status" value="1"/>
</dbReference>
<dbReference type="Gene3D" id="2.120.10.30">
    <property type="entry name" value="TolB, C-terminal domain"/>
    <property type="match status" value="2"/>
</dbReference>
<dbReference type="InterPro" id="IPR011042">
    <property type="entry name" value="6-blade_b-propeller_TolB-like"/>
</dbReference>
<evidence type="ECO:0000313" key="5">
    <source>
        <dbReference type="Proteomes" id="UP000004671"/>
    </source>
</evidence>
<accession>H1XWY6</accession>
<dbReference type="SUPFAM" id="SSF48452">
    <property type="entry name" value="TPR-like"/>
    <property type="match status" value="1"/>
</dbReference>
<dbReference type="Pfam" id="PF07676">
    <property type="entry name" value="PD40"/>
    <property type="match status" value="4"/>
</dbReference>
<keyword evidence="5" id="KW-1185">Reference proteome</keyword>
<evidence type="ECO:0000256" key="1">
    <source>
        <dbReference type="ARBA" id="ARBA00009820"/>
    </source>
</evidence>
<evidence type="ECO:0000256" key="2">
    <source>
        <dbReference type="PROSITE-ProRule" id="PRU00339"/>
    </source>
</evidence>
<sequence length="453" mass="51123" precursor="true">MIRINFLLGVLVLTAFLISCTGSKKDVAGGLSTTAVEEDIQLRAKIKDLQEKIKKNPNTMDYREELADLYFENGHTLEAMKTLEEALKIDPHNAEVQFKYGDFALKSGDKRRAFIAFKAVMLGPDADAYLDRISPYFVDAFNVTPVVQGEANEAFGAFSADGNQIIYQSDQNGNWDLFILDLTTNEVKQITNSPAHEENPSFSPDGVHIVYTSTEDDHRDVDFSQKLRDIYVMDLITGETENLTKNGSDDWHPKYSFSGDFIVFVSQRNDLREVPFYEMYSDIFIMQNNGRFQLSLTRDEFNDGSPALMPGSTDEEGTVIFDSDRSGSFAIYKMDIRTKEITQLTHNPDVNDVSPDVSSSGDKITFFSDRDGNYEIYLMNNDGSAQQRLTSNPAEDLNPVFSPDGNKILFHSDREGNFDLYLLDLTQSAEQISVSEVLSRIDQALQKIEEEEE</sequence>